<dbReference type="GO" id="GO:0000156">
    <property type="term" value="F:phosphorelay response regulator activity"/>
    <property type="evidence" value="ECO:0007669"/>
    <property type="project" value="TreeGrafter"/>
</dbReference>
<dbReference type="OrthoDB" id="116118at2"/>
<dbReference type="RefSeq" id="WP_052388359.1">
    <property type="nucleotide sequence ID" value="NZ_CP073767.1"/>
</dbReference>
<dbReference type="InterPro" id="IPR001867">
    <property type="entry name" value="OmpR/PhoB-type_DNA-bd"/>
</dbReference>
<dbReference type="Gene3D" id="3.40.50.2300">
    <property type="match status" value="1"/>
</dbReference>
<dbReference type="PROSITE" id="PS50110">
    <property type="entry name" value="RESPONSE_REGULATORY"/>
    <property type="match status" value="1"/>
</dbReference>
<dbReference type="SMART" id="SM00862">
    <property type="entry name" value="Trans_reg_C"/>
    <property type="match status" value="1"/>
</dbReference>
<dbReference type="EMBL" id="CP073767">
    <property type="protein sequence ID" value="UWZ51090.1"/>
    <property type="molecule type" value="Genomic_DNA"/>
</dbReference>
<gene>
    <name evidence="8" type="ORF">Daura_30500</name>
</gene>
<dbReference type="CDD" id="cd00383">
    <property type="entry name" value="trans_reg_C"/>
    <property type="match status" value="1"/>
</dbReference>
<dbReference type="PANTHER" id="PTHR48111:SF40">
    <property type="entry name" value="PHOSPHATE REGULON TRANSCRIPTIONAL REGULATORY PROTEIN PHOB"/>
    <property type="match status" value="1"/>
</dbReference>
<feature type="domain" description="Response regulatory" evidence="6">
    <location>
        <begin position="15"/>
        <end position="128"/>
    </location>
</feature>
<dbReference type="InterPro" id="IPR016032">
    <property type="entry name" value="Sig_transdc_resp-reg_C-effctor"/>
</dbReference>
<dbReference type="SUPFAM" id="SSF52172">
    <property type="entry name" value="CheY-like"/>
    <property type="match status" value="1"/>
</dbReference>
<feature type="DNA-binding region" description="OmpR/PhoB-type" evidence="5">
    <location>
        <begin position="136"/>
        <end position="235"/>
    </location>
</feature>
<proteinExistence type="predicted"/>
<dbReference type="GO" id="GO:0000976">
    <property type="term" value="F:transcription cis-regulatory region binding"/>
    <property type="evidence" value="ECO:0007669"/>
    <property type="project" value="TreeGrafter"/>
</dbReference>
<evidence type="ECO:0000259" key="7">
    <source>
        <dbReference type="PROSITE" id="PS51755"/>
    </source>
</evidence>
<feature type="domain" description="OmpR/PhoB-type" evidence="7">
    <location>
        <begin position="136"/>
        <end position="235"/>
    </location>
</feature>
<organism evidence="8 9">
    <name type="scientific">Dactylosporangium aurantiacum</name>
    <dbReference type="NCBI Taxonomy" id="35754"/>
    <lineage>
        <taxon>Bacteria</taxon>
        <taxon>Bacillati</taxon>
        <taxon>Actinomycetota</taxon>
        <taxon>Actinomycetes</taxon>
        <taxon>Micromonosporales</taxon>
        <taxon>Micromonosporaceae</taxon>
        <taxon>Dactylosporangium</taxon>
    </lineage>
</organism>
<dbReference type="SUPFAM" id="SSF46894">
    <property type="entry name" value="C-terminal effector domain of the bipartite response regulators"/>
    <property type="match status" value="1"/>
</dbReference>
<sequence length="250" mass="26852">MHARGTGDGWRSRFVLLVADPTLDPGGALAAELTQLQVDVTVCRDPVEALVLAGTMRPDAVVVAADPGPITSTSFVRAVSEHAGIPTLVGIGQDEGEHAGAALMAGARACVARPYRLPELIPILRSIRPELIGALEPVLECGGLRLDPSTLEVTLHGQAIRLPMQEYRLLRFFMIHADRVVTREQLYDNVWGAAVHDASNTLTVHIKRLRLRLGDDHREPQIIVTVRGLGYRLIPPPVESGAAAVADTVG</sequence>
<keyword evidence="1" id="KW-0597">Phosphoprotein</keyword>
<dbReference type="GO" id="GO:0032993">
    <property type="term" value="C:protein-DNA complex"/>
    <property type="evidence" value="ECO:0007669"/>
    <property type="project" value="TreeGrafter"/>
</dbReference>
<comment type="caution">
    <text evidence="4">Lacks conserved residue(s) required for the propagation of feature annotation.</text>
</comment>
<evidence type="ECO:0000313" key="8">
    <source>
        <dbReference type="EMBL" id="UWZ51090.1"/>
    </source>
</evidence>
<dbReference type="KEGG" id="daur:Daura_30500"/>
<name>A0A9Q9IEL0_9ACTN</name>
<evidence type="ECO:0000256" key="1">
    <source>
        <dbReference type="ARBA" id="ARBA00022553"/>
    </source>
</evidence>
<dbReference type="InterPro" id="IPR011006">
    <property type="entry name" value="CheY-like_superfamily"/>
</dbReference>
<keyword evidence="9" id="KW-1185">Reference proteome</keyword>
<dbReference type="FunFam" id="1.10.10.10:FF:000018">
    <property type="entry name" value="DNA-binding response regulator ResD"/>
    <property type="match status" value="1"/>
</dbReference>
<evidence type="ECO:0000256" key="4">
    <source>
        <dbReference type="PROSITE-ProRule" id="PRU00169"/>
    </source>
</evidence>
<keyword evidence="2" id="KW-0902">Two-component regulatory system</keyword>
<evidence type="ECO:0000256" key="3">
    <source>
        <dbReference type="ARBA" id="ARBA00023125"/>
    </source>
</evidence>
<evidence type="ECO:0000256" key="5">
    <source>
        <dbReference type="PROSITE-ProRule" id="PRU01091"/>
    </source>
</evidence>
<dbReference type="AlphaFoldDB" id="A0A9Q9IEL0"/>
<keyword evidence="3 5" id="KW-0238">DNA-binding</keyword>
<dbReference type="Pfam" id="PF00486">
    <property type="entry name" value="Trans_reg_C"/>
    <property type="match status" value="1"/>
</dbReference>
<dbReference type="PANTHER" id="PTHR48111">
    <property type="entry name" value="REGULATOR OF RPOS"/>
    <property type="match status" value="1"/>
</dbReference>
<protein>
    <submittedName>
        <fullName evidence="8">Response regulator transcription factor</fullName>
    </submittedName>
</protein>
<dbReference type="Gene3D" id="1.10.10.10">
    <property type="entry name" value="Winged helix-like DNA-binding domain superfamily/Winged helix DNA-binding domain"/>
    <property type="match status" value="1"/>
</dbReference>
<dbReference type="InterPro" id="IPR039420">
    <property type="entry name" value="WalR-like"/>
</dbReference>
<accession>A0A9Q9IEL0</accession>
<dbReference type="InterPro" id="IPR001789">
    <property type="entry name" value="Sig_transdc_resp-reg_receiver"/>
</dbReference>
<dbReference type="PROSITE" id="PS51755">
    <property type="entry name" value="OMPR_PHOB"/>
    <property type="match status" value="1"/>
</dbReference>
<evidence type="ECO:0000259" key="6">
    <source>
        <dbReference type="PROSITE" id="PS50110"/>
    </source>
</evidence>
<dbReference type="Proteomes" id="UP001058003">
    <property type="component" value="Chromosome"/>
</dbReference>
<dbReference type="InterPro" id="IPR036388">
    <property type="entry name" value="WH-like_DNA-bd_sf"/>
</dbReference>
<dbReference type="GO" id="GO:0005829">
    <property type="term" value="C:cytosol"/>
    <property type="evidence" value="ECO:0007669"/>
    <property type="project" value="TreeGrafter"/>
</dbReference>
<reference evidence="8" key="1">
    <citation type="submission" date="2021-04" db="EMBL/GenBank/DDBJ databases">
        <title>Dactylosporangium aurantiacum NRRL B-8018 full assembly.</title>
        <authorList>
            <person name="Hartkoorn R.C."/>
            <person name="Beaudoing E."/>
            <person name="Hot D."/>
        </authorList>
    </citation>
    <scope>NUCLEOTIDE SEQUENCE</scope>
    <source>
        <strain evidence="8">NRRL B-8018</strain>
    </source>
</reference>
<dbReference type="GO" id="GO:0006355">
    <property type="term" value="P:regulation of DNA-templated transcription"/>
    <property type="evidence" value="ECO:0007669"/>
    <property type="project" value="InterPro"/>
</dbReference>
<evidence type="ECO:0000256" key="2">
    <source>
        <dbReference type="ARBA" id="ARBA00023012"/>
    </source>
</evidence>
<evidence type="ECO:0000313" key="9">
    <source>
        <dbReference type="Proteomes" id="UP001058003"/>
    </source>
</evidence>